<name>A0A1Q9BWC6_SYMMI</name>
<feature type="region of interest" description="Disordered" evidence="1">
    <location>
        <begin position="99"/>
        <end position="133"/>
    </location>
</feature>
<reference evidence="2 3" key="1">
    <citation type="submission" date="2016-02" db="EMBL/GenBank/DDBJ databases">
        <title>Genome analysis of coral dinoflagellate symbionts highlights evolutionary adaptations to a symbiotic lifestyle.</title>
        <authorList>
            <person name="Aranda M."/>
            <person name="Li Y."/>
            <person name="Liew Y.J."/>
            <person name="Baumgarten S."/>
            <person name="Simakov O."/>
            <person name="Wilson M."/>
            <person name="Piel J."/>
            <person name="Ashoor H."/>
            <person name="Bougouffa S."/>
            <person name="Bajic V.B."/>
            <person name="Ryu T."/>
            <person name="Ravasi T."/>
            <person name="Bayer T."/>
            <person name="Micklem G."/>
            <person name="Kim H."/>
            <person name="Bhak J."/>
            <person name="Lajeunesse T.C."/>
            <person name="Voolstra C.R."/>
        </authorList>
    </citation>
    <scope>NUCLEOTIDE SEQUENCE [LARGE SCALE GENOMIC DNA]</scope>
    <source>
        <strain evidence="2 3">CCMP2467</strain>
    </source>
</reference>
<organism evidence="2 3">
    <name type="scientific">Symbiodinium microadriaticum</name>
    <name type="common">Dinoflagellate</name>
    <name type="synonym">Zooxanthella microadriatica</name>
    <dbReference type="NCBI Taxonomy" id="2951"/>
    <lineage>
        <taxon>Eukaryota</taxon>
        <taxon>Sar</taxon>
        <taxon>Alveolata</taxon>
        <taxon>Dinophyceae</taxon>
        <taxon>Suessiales</taxon>
        <taxon>Symbiodiniaceae</taxon>
        <taxon>Symbiodinium</taxon>
    </lineage>
</organism>
<sequence>MQTMTAPTMTILVAEERTRAERHRAPAELSRNMLRFAETVADPATLPLVRTKQARFTNNSSKAAASPTARGQALAKHSRCRHVHAVAKESPVEQVPVLKEKGPGMRSPAKTAVDLHPRSSRPAPTTPAPRKQNIAKARMSRTLQPLMLTMTAPTMTILVAEERTRAERHRAPAELSRNMLRFAETVADPATLPLVRTKQARFTNNSSKAAASPTARGQALAKHSRCRHVHAVAKESPVEQVPVLKEKGPGMRSPAKTAVDLTRHGRELV</sequence>
<evidence type="ECO:0000313" key="3">
    <source>
        <dbReference type="Proteomes" id="UP000186817"/>
    </source>
</evidence>
<accession>A0A1Q9BWC6</accession>
<protein>
    <submittedName>
        <fullName evidence="2">Uncharacterized protein</fullName>
    </submittedName>
</protein>
<dbReference type="Proteomes" id="UP000186817">
    <property type="component" value="Unassembled WGS sequence"/>
</dbReference>
<dbReference type="EMBL" id="LSRX01002915">
    <property type="protein sequence ID" value="OLP75008.1"/>
    <property type="molecule type" value="Genomic_DNA"/>
</dbReference>
<dbReference type="AlphaFoldDB" id="A0A1Q9BWC6"/>
<evidence type="ECO:0000256" key="1">
    <source>
        <dbReference type="SAM" id="MobiDB-lite"/>
    </source>
</evidence>
<feature type="region of interest" description="Disordered" evidence="1">
    <location>
        <begin position="245"/>
        <end position="269"/>
    </location>
</feature>
<evidence type="ECO:0000313" key="2">
    <source>
        <dbReference type="EMBL" id="OLP75008.1"/>
    </source>
</evidence>
<keyword evidence="3" id="KW-1185">Reference proteome</keyword>
<proteinExistence type="predicted"/>
<comment type="caution">
    <text evidence="2">The sequence shown here is derived from an EMBL/GenBank/DDBJ whole genome shotgun (WGS) entry which is preliminary data.</text>
</comment>
<gene>
    <name evidence="2" type="ORF">AK812_SmicGene45280</name>
</gene>